<keyword evidence="6" id="KW-1185">Reference proteome</keyword>
<evidence type="ECO:0000259" key="4">
    <source>
        <dbReference type="Pfam" id="PF23585"/>
    </source>
</evidence>
<evidence type="ECO:0000256" key="1">
    <source>
        <dbReference type="SAM" id="MobiDB-lite"/>
    </source>
</evidence>
<dbReference type="PANTHER" id="PTHR42028">
    <property type="entry name" value="CHROMOSOME 1, WHOLE GENOME SHOTGUN SEQUENCE"/>
    <property type="match status" value="1"/>
</dbReference>
<accession>A0A6G1KHI7</accession>
<organism evidence="5 6">
    <name type="scientific">Pleomassaria siparia CBS 279.74</name>
    <dbReference type="NCBI Taxonomy" id="1314801"/>
    <lineage>
        <taxon>Eukaryota</taxon>
        <taxon>Fungi</taxon>
        <taxon>Dikarya</taxon>
        <taxon>Ascomycota</taxon>
        <taxon>Pezizomycotina</taxon>
        <taxon>Dothideomycetes</taxon>
        <taxon>Pleosporomycetidae</taxon>
        <taxon>Pleosporales</taxon>
        <taxon>Pleomassariaceae</taxon>
        <taxon>Pleomassaria</taxon>
    </lineage>
</organism>
<dbReference type="InterPro" id="IPR055561">
    <property type="entry name" value="DUF7137"/>
</dbReference>
<keyword evidence="2" id="KW-0472">Membrane</keyword>
<keyword evidence="3" id="KW-0732">Signal</keyword>
<feature type="region of interest" description="Disordered" evidence="1">
    <location>
        <begin position="49"/>
        <end position="101"/>
    </location>
</feature>
<feature type="signal peptide" evidence="3">
    <location>
        <begin position="1"/>
        <end position="21"/>
    </location>
</feature>
<evidence type="ECO:0000313" key="6">
    <source>
        <dbReference type="Proteomes" id="UP000799428"/>
    </source>
</evidence>
<proteinExistence type="predicted"/>
<feature type="transmembrane region" description="Helical" evidence="2">
    <location>
        <begin position="256"/>
        <end position="277"/>
    </location>
</feature>
<name>A0A6G1KHI7_9PLEO</name>
<keyword evidence="2" id="KW-1133">Transmembrane helix</keyword>
<dbReference type="EMBL" id="MU005766">
    <property type="protein sequence ID" value="KAF2712294.1"/>
    <property type="molecule type" value="Genomic_DNA"/>
</dbReference>
<gene>
    <name evidence="5" type="ORF">K504DRAFT_464379</name>
</gene>
<feature type="compositionally biased region" description="Polar residues" evidence="1">
    <location>
        <begin position="52"/>
        <end position="83"/>
    </location>
</feature>
<evidence type="ECO:0000256" key="3">
    <source>
        <dbReference type="SAM" id="SignalP"/>
    </source>
</evidence>
<sequence length="282" mass="29658">MRPSQLLVAAVAVSSVSAAWADDFGNQFSDVIYGRSEVKNVLYGRQNDDKSTSAAASVTQKNDATSTSGAKESAKATTTNQNDSKSTGKASGSATTRTTKKTQTTFAADLPAGGISMITPAAIAGAQYYKVGDWVTLAWNYTSLSITPSNIDIMATCTANQATYTLAVNQTVGKGAATILWDTKGYQETASVPLLTETYTLMVYDSASSPSAAAKPGYLGLANSFTFGMYIPQEAVAWQDFKCANCNAAGSSFESLTLRALFITSGTTVFSLLYFAFSFGLL</sequence>
<dbReference type="PANTHER" id="PTHR42028:SF1">
    <property type="entry name" value="YALI0E30657P"/>
    <property type="match status" value="1"/>
</dbReference>
<dbReference type="Pfam" id="PF23585">
    <property type="entry name" value="DUF7137"/>
    <property type="match status" value="1"/>
</dbReference>
<feature type="domain" description="DUF7137" evidence="4">
    <location>
        <begin position="110"/>
        <end position="244"/>
    </location>
</feature>
<keyword evidence="2" id="KW-0812">Transmembrane</keyword>
<protein>
    <recommendedName>
        <fullName evidence="4">DUF7137 domain-containing protein</fullName>
    </recommendedName>
</protein>
<evidence type="ECO:0000256" key="2">
    <source>
        <dbReference type="SAM" id="Phobius"/>
    </source>
</evidence>
<dbReference type="OrthoDB" id="2435509at2759"/>
<reference evidence="5" key="1">
    <citation type="journal article" date="2020" name="Stud. Mycol.">
        <title>101 Dothideomycetes genomes: a test case for predicting lifestyles and emergence of pathogens.</title>
        <authorList>
            <person name="Haridas S."/>
            <person name="Albert R."/>
            <person name="Binder M."/>
            <person name="Bloem J."/>
            <person name="Labutti K."/>
            <person name="Salamov A."/>
            <person name="Andreopoulos B."/>
            <person name="Baker S."/>
            <person name="Barry K."/>
            <person name="Bills G."/>
            <person name="Bluhm B."/>
            <person name="Cannon C."/>
            <person name="Castanera R."/>
            <person name="Culley D."/>
            <person name="Daum C."/>
            <person name="Ezra D."/>
            <person name="Gonzalez J."/>
            <person name="Henrissat B."/>
            <person name="Kuo A."/>
            <person name="Liang C."/>
            <person name="Lipzen A."/>
            <person name="Lutzoni F."/>
            <person name="Magnuson J."/>
            <person name="Mondo S."/>
            <person name="Nolan M."/>
            <person name="Ohm R."/>
            <person name="Pangilinan J."/>
            <person name="Park H.-J."/>
            <person name="Ramirez L."/>
            <person name="Alfaro M."/>
            <person name="Sun H."/>
            <person name="Tritt A."/>
            <person name="Yoshinaga Y."/>
            <person name="Zwiers L.-H."/>
            <person name="Turgeon B."/>
            <person name="Goodwin S."/>
            <person name="Spatafora J."/>
            <person name="Crous P."/>
            <person name="Grigoriev I."/>
        </authorList>
    </citation>
    <scope>NUCLEOTIDE SEQUENCE</scope>
    <source>
        <strain evidence="5">CBS 279.74</strain>
    </source>
</reference>
<feature type="chain" id="PRO_5026309743" description="DUF7137 domain-containing protein" evidence="3">
    <location>
        <begin position="22"/>
        <end position="282"/>
    </location>
</feature>
<feature type="compositionally biased region" description="Low complexity" evidence="1">
    <location>
        <begin position="84"/>
        <end position="101"/>
    </location>
</feature>
<evidence type="ECO:0000313" key="5">
    <source>
        <dbReference type="EMBL" id="KAF2712294.1"/>
    </source>
</evidence>
<dbReference type="AlphaFoldDB" id="A0A6G1KHI7"/>
<dbReference type="Proteomes" id="UP000799428">
    <property type="component" value="Unassembled WGS sequence"/>
</dbReference>